<comment type="function">
    <text evidence="3">After transfer of sugars to endogenous macromolecular acceptors, the enzyme converts nucleoside diphosphates to nucleoside monophosphates which in turn exit the Golgi lumen in a coupled antiporter reaction, allowing entry of additional nucleotide sugar from the cytosol.</text>
</comment>
<feature type="transmembrane region" description="Helical" evidence="9">
    <location>
        <begin position="171"/>
        <end position="191"/>
    </location>
</feature>
<organism evidence="10 11">
    <name type="scientific">Linnemannia elongata AG-77</name>
    <dbReference type="NCBI Taxonomy" id="1314771"/>
    <lineage>
        <taxon>Eukaryota</taxon>
        <taxon>Fungi</taxon>
        <taxon>Fungi incertae sedis</taxon>
        <taxon>Mucoromycota</taxon>
        <taxon>Mortierellomycotina</taxon>
        <taxon>Mortierellomycetes</taxon>
        <taxon>Mortierellales</taxon>
        <taxon>Mortierellaceae</taxon>
        <taxon>Linnemannia</taxon>
    </lineage>
</organism>
<feature type="region of interest" description="Disordered" evidence="8">
    <location>
        <begin position="90"/>
        <end position="140"/>
    </location>
</feature>
<dbReference type="EMBL" id="KV442039">
    <property type="protein sequence ID" value="OAQ29742.1"/>
    <property type="molecule type" value="Genomic_DNA"/>
</dbReference>
<evidence type="ECO:0000256" key="3">
    <source>
        <dbReference type="ARBA" id="ARBA00037742"/>
    </source>
</evidence>
<keyword evidence="9" id="KW-1133">Transmembrane helix</keyword>
<feature type="compositionally biased region" description="Low complexity" evidence="8">
    <location>
        <begin position="99"/>
        <end position="135"/>
    </location>
</feature>
<sequence>MTFAEDYRNRIIPSDQQQEQQQYHQSALPFSEHQQPHHPSTSHHHQQQQQDHISFAPEPSATTSSNNNNPTKLIKRNSFKLAKRISSSSLLPSNYTNKRNSIAPPAASSISATTRARRSSSAASNHLRNNSNLRHLNNRNKPSRVGALFQSILHHPVVMSLKDNIMARKGYWLRNGAILFFGLTLFFFVMLPKSQPNLHDNIPVAPLAETTATTWPASITSEHCDVAHPGRPLIQYVLMIDAGSSGSRIHAYKFNYCKATPELESEVFEMLQPGLSSYGDDALGAAKSLDPLLTTALETVPEILHKSTPVAVKATAGLRMLGEDKSNRILEAVRHRLNTVYPFPIIKEQGVAVMDGGDEGVYAWVTVNYLLSRINSMEKTSTVAIMDLGGASTQIVFEPLTVNGHSVAQGPQRVPMSFNGNSYVLFQHSYLGYGLNEANKAINNYVVEKPIDNTEGTELSTDEYLHPCMPVDTRKKYMHGEKEVTLIGVSDNANECRRVVEAIFYKNKACNQSPCSFNGVYQPSLATSFDSDIYAFSYIFDRITPFLAGSDVPIQDITLQQLEDLTARVCVADEDDFKAFDSSATAKAELGKVAEMCMDLNYIYGLLQYGYGIPKDRKINLTKKIRDYETGWCLGASIAVLEDRWYLGA</sequence>
<evidence type="ECO:0000313" key="10">
    <source>
        <dbReference type="EMBL" id="OAQ29742.1"/>
    </source>
</evidence>
<dbReference type="AlphaFoldDB" id="A0A197JWQ7"/>
<evidence type="ECO:0000256" key="6">
    <source>
        <dbReference type="PIRSR" id="PIRSR600407-2"/>
    </source>
</evidence>
<dbReference type="GO" id="GO:0005794">
    <property type="term" value="C:Golgi apparatus"/>
    <property type="evidence" value="ECO:0007669"/>
    <property type="project" value="TreeGrafter"/>
</dbReference>
<keyword evidence="11" id="KW-1185">Reference proteome</keyword>
<feature type="active site" description="Proton acceptor" evidence="5">
    <location>
        <position position="359"/>
    </location>
</feature>
<dbReference type="GO" id="GO:0009134">
    <property type="term" value="P:nucleoside diphosphate catabolic process"/>
    <property type="evidence" value="ECO:0007669"/>
    <property type="project" value="TreeGrafter"/>
</dbReference>
<dbReference type="GO" id="GO:0005524">
    <property type="term" value="F:ATP binding"/>
    <property type="evidence" value="ECO:0007669"/>
    <property type="project" value="UniProtKB-KW"/>
</dbReference>
<evidence type="ECO:0000256" key="4">
    <source>
        <dbReference type="ARBA" id="ARBA00038903"/>
    </source>
</evidence>
<keyword evidence="9" id="KW-0472">Membrane</keyword>
<evidence type="ECO:0000256" key="7">
    <source>
        <dbReference type="RuleBase" id="RU003833"/>
    </source>
</evidence>
<dbReference type="GO" id="GO:0004382">
    <property type="term" value="F:GDP phosphatase activity"/>
    <property type="evidence" value="ECO:0007669"/>
    <property type="project" value="UniProtKB-EC"/>
</dbReference>
<dbReference type="GO" id="GO:0045134">
    <property type="term" value="F:UDP phosphatase activity"/>
    <property type="evidence" value="ECO:0007669"/>
    <property type="project" value="TreeGrafter"/>
</dbReference>
<feature type="binding site" evidence="6">
    <location>
        <begin position="390"/>
        <end position="394"/>
    </location>
    <ligand>
        <name>ATP</name>
        <dbReference type="ChEBI" id="CHEBI:30616"/>
    </ligand>
</feature>
<evidence type="ECO:0000256" key="5">
    <source>
        <dbReference type="PIRSR" id="PIRSR600407-1"/>
    </source>
</evidence>
<dbReference type="GO" id="GO:0006487">
    <property type="term" value="P:protein N-linked glycosylation"/>
    <property type="evidence" value="ECO:0007669"/>
    <property type="project" value="TreeGrafter"/>
</dbReference>
<reference evidence="10 11" key="1">
    <citation type="submission" date="2016-05" db="EMBL/GenBank/DDBJ databases">
        <title>Genome sequencing reveals origins of a unique bacterial endosymbiosis in the earliest lineages of terrestrial Fungi.</title>
        <authorList>
            <consortium name="DOE Joint Genome Institute"/>
            <person name="Uehling J."/>
            <person name="Gryganskyi A."/>
            <person name="Hameed K."/>
            <person name="Tschaplinski T."/>
            <person name="Misztal P."/>
            <person name="Wu S."/>
            <person name="Desiro A."/>
            <person name="Vande Pol N."/>
            <person name="Du Z.-Y."/>
            <person name="Zienkiewicz A."/>
            <person name="Zienkiewicz K."/>
            <person name="Morin E."/>
            <person name="Tisserant E."/>
            <person name="Splivallo R."/>
            <person name="Hainaut M."/>
            <person name="Henrissat B."/>
            <person name="Ohm R."/>
            <person name="Kuo A."/>
            <person name="Yan J."/>
            <person name="Lipzen A."/>
            <person name="Nolan M."/>
            <person name="Labutti K."/>
            <person name="Barry K."/>
            <person name="Goldstein A."/>
            <person name="Labbe J."/>
            <person name="Schadt C."/>
            <person name="Tuskan G."/>
            <person name="Grigoriev I."/>
            <person name="Martin F."/>
            <person name="Vilgalys R."/>
            <person name="Bonito G."/>
        </authorList>
    </citation>
    <scope>NUCLEOTIDE SEQUENCE [LARGE SCALE GENOMIC DNA]</scope>
    <source>
        <strain evidence="10 11">AG-77</strain>
    </source>
</reference>
<keyword evidence="6" id="KW-0547">Nucleotide-binding</keyword>
<evidence type="ECO:0000256" key="1">
    <source>
        <dbReference type="ARBA" id="ARBA00009283"/>
    </source>
</evidence>
<dbReference type="Proteomes" id="UP000078512">
    <property type="component" value="Unassembled WGS sequence"/>
</dbReference>
<dbReference type="Gene3D" id="3.30.420.40">
    <property type="match status" value="1"/>
</dbReference>
<evidence type="ECO:0000256" key="2">
    <source>
        <dbReference type="ARBA" id="ARBA00022801"/>
    </source>
</evidence>
<dbReference type="PANTHER" id="PTHR11782:SF83">
    <property type="entry name" value="GUANOSINE-DIPHOSPHATASE"/>
    <property type="match status" value="1"/>
</dbReference>
<protein>
    <recommendedName>
        <fullName evidence="4">guanosine-diphosphatase</fullName>
        <ecNumber evidence="4">3.6.1.42</ecNumber>
    </recommendedName>
</protein>
<accession>A0A197JWQ7</accession>
<feature type="compositionally biased region" description="Low complexity" evidence="8">
    <location>
        <begin position="16"/>
        <end position="25"/>
    </location>
</feature>
<proteinExistence type="inferred from homology"/>
<dbReference type="GO" id="GO:0016020">
    <property type="term" value="C:membrane"/>
    <property type="evidence" value="ECO:0007669"/>
    <property type="project" value="TreeGrafter"/>
</dbReference>
<evidence type="ECO:0000256" key="9">
    <source>
        <dbReference type="SAM" id="Phobius"/>
    </source>
</evidence>
<dbReference type="CDD" id="cd24040">
    <property type="entry name" value="ASKHA_NBD_GDA1"/>
    <property type="match status" value="1"/>
</dbReference>
<comment type="similarity">
    <text evidence="1 7">Belongs to the GDA1/CD39 NTPase family.</text>
</comment>
<gene>
    <name evidence="10" type="ORF">K457DRAFT_32074</name>
</gene>
<feature type="region of interest" description="Disordered" evidence="8">
    <location>
        <begin position="1"/>
        <end position="72"/>
    </location>
</feature>
<dbReference type="GO" id="GO:0017111">
    <property type="term" value="F:ribonucleoside triphosphate phosphatase activity"/>
    <property type="evidence" value="ECO:0007669"/>
    <property type="project" value="TreeGrafter"/>
</dbReference>
<keyword evidence="6" id="KW-0067">ATP-binding</keyword>
<name>A0A197JWQ7_9FUNG</name>
<keyword evidence="2 7" id="KW-0378">Hydrolase</keyword>
<dbReference type="InterPro" id="IPR000407">
    <property type="entry name" value="GDA1_CD39_NTPase"/>
</dbReference>
<dbReference type="STRING" id="1314771.A0A197JWQ7"/>
<dbReference type="EC" id="3.6.1.42" evidence="4"/>
<evidence type="ECO:0000256" key="8">
    <source>
        <dbReference type="SAM" id="MobiDB-lite"/>
    </source>
</evidence>
<dbReference type="PROSITE" id="PS01238">
    <property type="entry name" value="GDA1_CD39_NTPASE"/>
    <property type="match status" value="1"/>
</dbReference>
<feature type="compositionally biased region" description="Low complexity" evidence="8">
    <location>
        <begin position="47"/>
        <end position="71"/>
    </location>
</feature>
<evidence type="ECO:0000313" key="11">
    <source>
        <dbReference type="Proteomes" id="UP000078512"/>
    </source>
</evidence>
<keyword evidence="9" id="KW-0812">Transmembrane</keyword>
<dbReference type="Gene3D" id="3.30.420.150">
    <property type="entry name" value="Exopolyphosphatase. Domain 2"/>
    <property type="match status" value="1"/>
</dbReference>
<dbReference type="PANTHER" id="PTHR11782">
    <property type="entry name" value="ADENOSINE/GUANOSINE DIPHOSPHATASE"/>
    <property type="match status" value="1"/>
</dbReference>
<dbReference type="OrthoDB" id="6372431at2759"/>
<dbReference type="Pfam" id="PF01150">
    <property type="entry name" value="GDA1_CD39"/>
    <property type="match status" value="1"/>
</dbReference>